<dbReference type="EMBL" id="JAVRHL010000006">
    <property type="protein sequence ID" value="MDT0684570.1"/>
    <property type="molecule type" value="Genomic_DNA"/>
</dbReference>
<keyword evidence="2" id="KW-0238">DNA-binding</keyword>
<name>A0ABU3DLH3_9RHOB</name>
<dbReference type="Pfam" id="PF01396">
    <property type="entry name" value="Zn_ribbon_Top1"/>
    <property type="match status" value="1"/>
</dbReference>
<evidence type="ECO:0000259" key="1">
    <source>
        <dbReference type="Pfam" id="PF01396"/>
    </source>
</evidence>
<protein>
    <submittedName>
        <fullName evidence="2">Topoisomerase DNA-binding C4 zinc finger domain-containing protein</fullName>
    </submittedName>
</protein>
<accession>A0ABU3DLH3</accession>
<dbReference type="Gene3D" id="3.30.65.10">
    <property type="entry name" value="Bacterial Topoisomerase I, domain 1"/>
    <property type="match status" value="1"/>
</dbReference>
<organism evidence="2 3">
    <name type="scientific">Tropicimonas omnivorans</name>
    <dbReference type="NCBI Taxonomy" id="3075590"/>
    <lineage>
        <taxon>Bacteria</taxon>
        <taxon>Pseudomonadati</taxon>
        <taxon>Pseudomonadota</taxon>
        <taxon>Alphaproteobacteria</taxon>
        <taxon>Rhodobacterales</taxon>
        <taxon>Roseobacteraceae</taxon>
        <taxon>Tropicimonas</taxon>
    </lineage>
</organism>
<proteinExistence type="predicted"/>
<dbReference type="GO" id="GO:0003677">
    <property type="term" value="F:DNA binding"/>
    <property type="evidence" value="ECO:0007669"/>
    <property type="project" value="UniProtKB-KW"/>
</dbReference>
<evidence type="ECO:0000313" key="3">
    <source>
        <dbReference type="Proteomes" id="UP001265259"/>
    </source>
</evidence>
<dbReference type="InterPro" id="IPR013498">
    <property type="entry name" value="Topo_IA_Znf"/>
</dbReference>
<gene>
    <name evidence="2" type="ORF">RM543_18050</name>
</gene>
<reference evidence="2 3" key="1">
    <citation type="submission" date="2023-09" db="EMBL/GenBank/DDBJ databases">
        <authorList>
            <person name="Rey-Velasco X."/>
        </authorList>
    </citation>
    <scope>NUCLEOTIDE SEQUENCE [LARGE SCALE GENOMIC DNA]</scope>
    <source>
        <strain evidence="2 3">F158</strain>
    </source>
</reference>
<dbReference type="SUPFAM" id="SSF57783">
    <property type="entry name" value="Zinc beta-ribbon"/>
    <property type="match status" value="1"/>
</dbReference>
<feature type="domain" description="DNA topoisomerase type IA zn finger" evidence="1">
    <location>
        <begin position="32"/>
        <end position="59"/>
    </location>
</feature>
<dbReference type="RefSeq" id="WP_311694265.1">
    <property type="nucleotide sequence ID" value="NZ_JAVRHL010000006.1"/>
</dbReference>
<sequence>MPACPDSETGLPVRKATKGEKICRECGAAQKPCPKCTDGWLVERKGRYGTFLGCVRFPDYTGKSKKKRQVVKRTSG</sequence>
<keyword evidence="3" id="KW-1185">Reference proteome</keyword>
<evidence type="ECO:0000313" key="2">
    <source>
        <dbReference type="EMBL" id="MDT0684570.1"/>
    </source>
</evidence>
<comment type="caution">
    <text evidence="2">The sequence shown here is derived from an EMBL/GenBank/DDBJ whole genome shotgun (WGS) entry which is preliminary data.</text>
</comment>
<dbReference type="Proteomes" id="UP001265259">
    <property type="component" value="Unassembled WGS sequence"/>
</dbReference>